<evidence type="ECO:0000313" key="6">
    <source>
        <dbReference type="EMBL" id="PXZ00641.1"/>
    </source>
</evidence>
<keyword evidence="7" id="KW-1185">Reference proteome</keyword>
<reference evidence="6 7" key="1">
    <citation type="submission" date="2018-05" db="EMBL/GenBank/DDBJ databases">
        <title>Reference genomes for bee gut microbiota database.</title>
        <authorList>
            <person name="Ellegaard K.M."/>
        </authorList>
    </citation>
    <scope>NUCLEOTIDE SEQUENCE [LARGE SCALE GENOMIC DNA]</scope>
    <source>
        <strain evidence="6 7">ESL0284</strain>
    </source>
</reference>
<dbReference type="Proteomes" id="UP000247565">
    <property type="component" value="Unassembled WGS sequence"/>
</dbReference>
<dbReference type="SUPFAM" id="SSF69593">
    <property type="entry name" value="Glycerol-3-phosphate (1)-acyltransferase"/>
    <property type="match status" value="1"/>
</dbReference>
<dbReference type="InterPro" id="IPR002123">
    <property type="entry name" value="Plipid/glycerol_acylTrfase"/>
</dbReference>
<feature type="transmembrane region" description="Helical" evidence="4">
    <location>
        <begin position="49"/>
        <end position="72"/>
    </location>
</feature>
<organism evidence="6 7">
    <name type="scientific">Commensalibacter melissae</name>
    <dbReference type="NCBI Taxonomy" id="2070537"/>
    <lineage>
        <taxon>Bacteria</taxon>
        <taxon>Pseudomonadati</taxon>
        <taxon>Pseudomonadota</taxon>
        <taxon>Alphaproteobacteria</taxon>
        <taxon>Acetobacterales</taxon>
        <taxon>Acetobacteraceae</taxon>
    </lineage>
</organism>
<dbReference type="AlphaFoldDB" id="A0A318N143"/>
<sequence>MLSKIKNIILQSNNKKIKDRSRIGFNSLFDNNENAVNTYNPKFLKKIRAILRIFTILGWTGMAIPVQSIFVKLPGKLKTNFARYYWYIVGKLLGLRLHTFGKIIALDSKKGQDRPILYIANHCSWLDIVTIGGLLPGCFVAKKEVGTWPLISILCKLGRVSFVSRQRHSTAKEQIELQSRLKNNDSLILFPEGTSSDGSHLYPFMSSFFALAKPHGKNTITYKTPIIQPISITYDRLDMLPVNRFTRPIYCWYGDMELAPHLWNLSQYSDMHASVIFHDPLYPENFKTRKHLAQETWDIIAKGTIALRSNHSKDEIKKII</sequence>
<dbReference type="PANTHER" id="PTHR10434:SF11">
    <property type="entry name" value="1-ACYL-SN-GLYCEROL-3-PHOSPHATE ACYLTRANSFERASE"/>
    <property type="match status" value="1"/>
</dbReference>
<proteinExistence type="predicted"/>
<dbReference type="PANTHER" id="PTHR10434">
    <property type="entry name" value="1-ACYL-SN-GLYCEROL-3-PHOSPHATE ACYLTRANSFERASE"/>
    <property type="match status" value="1"/>
</dbReference>
<comment type="pathway">
    <text evidence="1">Lipid metabolism.</text>
</comment>
<gene>
    <name evidence="6" type="ORF">DK869_04350</name>
</gene>
<keyword evidence="4" id="KW-0812">Transmembrane</keyword>
<evidence type="ECO:0000256" key="1">
    <source>
        <dbReference type="ARBA" id="ARBA00005189"/>
    </source>
</evidence>
<evidence type="ECO:0000256" key="2">
    <source>
        <dbReference type="ARBA" id="ARBA00022679"/>
    </source>
</evidence>
<dbReference type="Pfam" id="PF01553">
    <property type="entry name" value="Acyltransferase"/>
    <property type="match status" value="1"/>
</dbReference>
<accession>A0A318N143</accession>
<dbReference type="EMBL" id="QGLT01000002">
    <property type="protein sequence ID" value="PXZ00641.1"/>
    <property type="molecule type" value="Genomic_DNA"/>
</dbReference>
<keyword evidence="4" id="KW-0472">Membrane</keyword>
<name>A0A318N143_9PROT</name>
<dbReference type="CDD" id="cd07989">
    <property type="entry name" value="LPLAT_AGPAT-like"/>
    <property type="match status" value="1"/>
</dbReference>
<dbReference type="SMART" id="SM00563">
    <property type="entry name" value="PlsC"/>
    <property type="match status" value="1"/>
</dbReference>
<feature type="domain" description="Phospholipid/glycerol acyltransferase" evidence="5">
    <location>
        <begin position="116"/>
        <end position="235"/>
    </location>
</feature>
<comment type="caution">
    <text evidence="6">The sequence shown here is derived from an EMBL/GenBank/DDBJ whole genome shotgun (WGS) entry which is preliminary data.</text>
</comment>
<dbReference type="GO" id="GO:0006654">
    <property type="term" value="P:phosphatidic acid biosynthetic process"/>
    <property type="evidence" value="ECO:0007669"/>
    <property type="project" value="TreeGrafter"/>
</dbReference>
<evidence type="ECO:0000313" key="7">
    <source>
        <dbReference type="Proteomes" id="UP000247565"/>
    </source>
</evidence>
<keyword evidence="3 6" id="KW-0012">Acyltransferase</keyword>
<evidence type="ECO:0000256" key="4">
    <source>
        <dbReference type="SAM" id="Phobius"/>
    </source>
</evidence>
<dbReference type="GO" id="GO:0003841">
    <property type="term" value="F:1-acylglycerol-3-phosphate O-acyltransferase activity"/>
    <property type="evidence" value="ECO:0007669"/>
    <property type="project" value="TreeGrafter"/>
</dbReference>
<keyword evidence="2 6" id="KW-0808">Transferase</keyword>
<keyword evidence="4" id="KW-1133">Transmembrane helix</keyword>
<evidence type="ECO:0000256" key="3">
    <source>
        <dbReference type="ARBA" id="ARBA00023315"/>
    </source>
</evidence>
<evidence type="ECO:0000259" key="5">
    <source>
        <dbReference type="SMART" id="SM00563"/>
    </source>
</evidence>
<protein>
    <submittedName>
        <fullName evidence="6">1-acyl-sn-glycerol-3-phosphate acyltransferase</fullName>
    </submittedName>
</protein>